<dbReference type="EMBL" id="FUYQ01000022">
    <property type="protein sequence ID" value="SKB76462.1"/>
    <property type="molecule type" value="Genomic_DNA"/>
</dbReference>
<protein>
    <recommendedName>
        <fullName evidence="3">6-bladed beta-propeller protein</fullName>
    </recommendedName>
</protein>
<name>A0A1T5DXD6_9BACT</name>
<dbReference type="PROSITE" id="PS51257">
    <property type="entry name" value="PROKAR_LIPOPROTEIN"/>
    <property type="match status" value="1"/>
</dbReference>
<gene>
    <name evidence="1" type="ORF">SAMN05660349_02686</name>
</gene>
<dbReference type="AlphaFoldDB" id="A0A1T5DXD6"/>
<keyword evidence="2" id="KW-1185">Reference proteome</keyword>
<dbReference type="InterPro" id="IPR011042">
    <property type="entry name" value="6-blade_b-propeller_TolB-like"/>
</dbReference>
<evidence type="ECO:0000313" key="2">
    <source>
        <dbReference type="Proteomes" id="UP000190852"/>
    </source>
</evidence>
<proteinExistence type="predicted"/>
<dbReference type="Proteomes" id="UP000190852">
    <property type="component" value="Unassembled WGS sequence"/>
</dbReference>
<dbReference type="Pfam" id="PF17170">
    <property type="entry name" value="DUF5128"/>
    <property type="match status" value="1"/>
</dbReference>
<sequence>MKVIYIFICAIMMISCSKSPEEELGRLLLKDYPNTNNLYSYFIVIPGGGCDGCISGVEQFVKENYARRSVIFFFTNIESEKVLRFKMGPEILTSKNIVIDKDGKYSLPNKYKNSIYPIVYKLKGNRVSHVSFISPNGDDAMAKLYNEFQNNPEFSIDINKYIEGEAALPVKLSDITDSIMYIPLKTPKGLPVSLVQSVRISPHYIFYLDNNQQLFMFDRNGDFIRMIGKRGAAPDEYISLSGFEVDDSESFVYLHDFQRNRILAYDMKGVLVKKLPLSRQLLNLTSFYNDQFIGFVPKFYSNGQEAFYMIDYNGEIKDSIHLEKKTKSLDKSSTDLFKMATLDFNKYLLFTLPFDNSTYKLSPTGHKTKYFEIKQGKYQLPERIGSNVKLYNENLTKYIFELNTRTSSSKVFIDFFYNMENYRLIYDINQNRLFEVSRGKYRKGIYNDIDGGISVWPAMIKSDTIISIIDPSAIENLETVNESTKRLYQSFMLYDNPVIQIVGIKKKLKVR</sequence>
<dbReference type="Gene3D" id="2.120.10.30">
    <property type="entry name" value="TolB, C-terminal domain"/>
    <property type="match status" value="1"/>
</dbReference>
<reference evidence="2" key="1">
    <citation type="submission" date="2017-02" db="EMBL/GenBank/DDBJ databases">
        <authorList>
            <person name="Varghese N."/>
            <person name="Submissions S."/>
        </authorList>
    </citation>
    <scope>NUCLEOTIDE SEQUENCE [LARGE SCALE GENOMIC DNA]</scope>
    <source>
        <strain evidence="2">DSM 24967</strain>
    </source>
</reference>
<organism evidence="1 2">
    <name type="scientific">Parabacteroides chartae</name>
    <dbReference type="NCBI Taxonomy" id="1037355"/>
    <lineage>
        <taxon>Bacteria</taxon>
        <taxon>Pseudomonadati</taxon>
        <taxon>Bacteroidota</taxon>
        <taxon>Bacteroidia</taxon>
        <taxon>Bacteroidales</taxon>
        <taxon>Tannerellaceae</taxon>
        <taxon>Parabacteroides</taxon>
    </lineage>
</organism>
<evidence type="ECO:0008006" key="3">
    <source>
        <dbReference type="Google" id="ProtNLM"/>
    </source>
</evidence>
<dbReference type="RefSeq" id="WP_176134081.1">
    <property type="nucleotide sequence ID" value="NZ_FUYQ01000022.1"/>
</dbReference>
<evidence type="ECO:0000313" key="1">
    <source>
        <dbReference type="EMBL" id="SKB76462.1"/>
    </source>
</evidence>
<accession>A0A1T5DXD6</accession>